<feature type="compositionally biased region" description="Basic and acidic residues" evidence="1">
    <location>
        <begin position="359"/>
        <end position="371"/>
    </location>
</feature>
<evidence type="ECO:0000313" key="3">
    <source>
        <dbReference type="Proteomes" id="UP000432464"/>
    </source>
</evidence>
<keyword evidence="3" id="KW-1185">Reference proteome</keyword>
<dbReference type="Gene3D" id="3.30.300.30">
    <property type="match status" value="1"/>
</dbReference>
<dbReference type="Proteomes" id="UP000432464">
    <property type="component" value="Unassembled WGS sequence"/>
</dbReference>
<sequence length="379" mass="41703">MTCATSSQPPNASCVSCSGSCRIWPRSTGLRPMTADTRGEEIAFATSGSTGSPARWWRTVVQIRAEVALVAAELGAVGQIVNFAPTGHLYGHLYGTVLPELIDVPVHHGWRHPAAVPNIRTGTPTLLVCLPSSWPIVRSMAAMLAGLPSVTALHGTGPVTAAARTTAERLASPRFHPVEIFGSTETGAIATRTIAAEDNQPWTLLPDVQLITDRNDGPQPLHVRSPRLARHETTPHYPQALHLDDLVEPLPHRRFRHLGRVSRLIKVNGVRCNLDQIEASLHRLHSDSEFACVAATDELRGEHYDLYYSSPPSGPGTREIWSSFQQVLGSSPLPRRIHRVETLRRSATGKVLADQLYERNRPETHRQETTSRARQRVRL</sequence>
<dbReference type="InterPro" id="IPR045851">
    <property type="entry name" value="AMP-bd_C_sf"/>
</dbReference>
<evidence type="ECO:0000256" key="1">
    <source>
        <dbReference type="SAM" id="MobiDB-lite"/>
    </source>
</evidence>
<evidence type="ECO:0000313" key="2">
    <source>
        <dbReference type="EMBL" id="MTE15656.1"/>
    </source>
</evidence>
<proteinExistence type="predicted"/>
<protein>
    <submittedName>
        <fullName evidence="2">AMP-binding protein</fullName>
    </submittedName>
</protein>
<organism evidence="2 3">
    <name type="scientific">Nocardia aurantiaca</name>
    <dbReference type="NCBI Taxonomy" id="2675850"/>
    <lineage>
        <taxon>Bacteria</taxon>
        <taxon>Bacillati</taxon>
        <taxon>Actinomycetota</taxon>
        <taxon>Actinomycetes</taxon>
        <taxon>Mycobacteriales</taxon>
        <taxon>Nocardiaceae</taxon>
        <taxon>Nocardia</taxon>
    </lineage>
</organism>
<comment type="caution">
    <text evidence="2">The sequence shown here is derived from an EMBL/GenBank/DDBJ whole genome shotgun (WGS) entry which is preliminary data.</text>
</comment>
<dbReference type="InterPro" id="IPR042099">
    <property type="entry name" value="ANL_N_sf"/>
</dbReference>
<name>A0A6I3L5A3_9NOCA</name>
<feature type="region of interest" description="Disordered" evidence="1">
    <location>
        <begin position="359"/>
        <end position="379"/>
    </location>
</feature>
<gene>
    <name evidence="2" type="ORF">GLP40_23155</name>
</gene>
<dbReference type="Gene3D" id="3.40.50.12780">
    <property type="entry name" value="N-terminal domain of ligase-like"/>
    <property type="match status" value="1"/>
</dbReference>
<reference evidence="2 3" key="1">
    <citation type="submission" date="2019-11" db="EMBL/GenBank/DDBJ databases">
        <title>Nocardia sp. nov. CT2-14 isolated from soil.</title>
        <authorList>
            <person name="Kanchanasin P."/>
            <person name="Tanasupawat S."/>
            <person name="Yuki M."/>
            <person name="Kudo T."/>
        </authorList>
    </citation>
    <scope>NUCLEOTIDE SEQUENCE [LARGE SCALE GENOMIC DNA]</scope>
    <source>
        <strain evidence="2 3">CT2-14</strain>
    </source>
</reference>
<accession>A0A6I3L5A3</accession>
<dbReference type="SUPFAM" id="SSF56801">
    <property type="entry name" value="Acetyl-CoA synthetase-like"/>
    <property type="match status" value="1"/>
</dbReference>
<dbReference type="AlphaFoldDB" id="A0A6I3L5A3"/>
<dbReference type="EMBL" id="WMBB01000011">
    <property type="protein sequence ID" value="MTE15656.1"/>
    <property type="molecule type" value="Genomic_DNA"/>
</dbReference>